<dbReference type="SUPFAM" id="SSF57850">
    <property type="entry name" value="RING/U-box"/>
    <property type="match status" value="1"/>
</dbReference>
<dbReference type="Proteomes" id="UP001642484">
    <property type="component" value="Unassembled WGS sequence"/>
</dbReference>
<dbReference type="PROSITE" id="PS50089">
    <property type="entry name" value="ZF_RING_2"/>
    <property type="match status" value="1"/>
</dbReference>
<evidence type="ECO:0000313" key="3">
    <source>
        <dbReference type="Proteomes" id="UP001642484"/>
    </source>
</evidence>
<comment type="caution">
    <text evidence="1">The sequence shown here is derived from an EMBL/GenBank/DDBJ whole genome shotgun (WGS) entry which is preliminary data.</text>
</comment>
<proteinExistence type="predicted"/>
<dbReference type="InterPro" id="IPR013083">
    <property type="entry name" value="Znf_RING/FYVE/PHD"/>
</dbReference>
<protein>
    <submittedName>
        <fullName evidence="1">Uncharacterized protein</fullName>
    </submittedName>
</protein>
<dbReference type="EMBL" id="CAXAMN010008036">
    <property type="protein sequence ID" value="CAK9023810.1"/>
    <property type="molecule type" value="Genomic_DNA"/>
</dbReference>
<accession>A0ABP0KBQ5</accession>
<keyword evidence="3" id="KW-1185">Reference proteome</keyword>
<reference evidence="1 3" key="1">
    <citation type="submission" date="2024-02" db="EMBL/GenBank/DDBJ databases">
        <authorList>
            <person name="Chen Y."/>
            <person name="Shah S."/>
            <person name="Dougan E. K."/>
            <person name="Thang M."/>
            <person name="Chan C."/>
        </authorList>
    </citation>
    <scope>NUCLEOTIDE SEQUENCE [LARGE SCALE GENOMIC DNA]</scope>
</reference>
<gene>
    <name evidence="1" type="ORF">CCMP2556_LOCUS15366</name>
    <name evidence="2" type="ORF">CCMP2556_LOCUS15382</name>
</gene>
<dbReference type="EMBL" id="CAXAMN010008058">
    <property type="protein sequence ID" value="CAK9023850.1"/>
    <property type="molecule type" value="Genomic_DNA"/>
</dbReference>
<organism evidence="1 3">
    <name type="scientific">Durusdinium trenchii</name>
    <dbReference type="NCBI Taxonomy" id="1381693"/>
    <lineage>
        <taxon>Eukaryota</taxon>
        <taxon>Sar</taxon>
        <taxon>Alveolata</taxon>
        <taxon>Dinophyceae</taxon>
        <taxon>Suessiales</taxon>
        <taxon>Symbiodiniaceae</taxon>
        <taxon>Durusdinium</taxon>
    </lineage>
</organism>
<evidence type="ECO:0000313" key="2">
    <source>
        <dbReference type="EMBL" id="CAK9023850.1"/>
    </source>
</evidence>
<name>A0ABP0KBQ5_9DINO</name>
<dbReference type="InterPro" id="IPR001841">
    <property type="entry name" value="Znf_RING"/>
</dbReference>
<dbReference type="Pfam" id="PF13920">
    <property type="entry name" value="zf-C3HC4_3"/>
    <property type="match status" value="1"/>
</dbReference>
<evidence type="ECO:0000313" key="1">
    <source>
        <dbReference type="EMBL" id="CAK9023810.1"/>
    </source>
</evidence>
<dbReference type="Gene3D" id="3.30.40.10">
    <property type="entry name" value="Zinc/RING finger domain, C3HC4 (zinc finger)"/>
    <property type="match status" value="1"/>
</dbReference>
<sequence>MPSKNVAESSPSSPPFLVVAGAGYGAVNGRYAQEGVCEGRPKFKKLNGEFTVIFKWGQWKLGCEDDSNVWIYEGPTSRSPVGASGWACAANSKYHPAPTLSFGTCRDLQEGDVVTIIKLNEEVDWSGCPEAIHGRRLSLTSTPWTVTIHRLRRLRGNWFYPTESPEKVAPLAALGLVNLMGKPHRITEVKEDSAACGSGEGDSLKPFLVVAGAGYEVLNGRYVPEGTFSGKAKYKQVDGNSIIFFMAGKWRLNDEEVTDERCYDAAESAGHGVGHGDTPPLGAWVQINNRYGPAPMLSLGTYRDLQEGDSVVLDKNSRSMDWSQCPETNEGNHLSFKPPLPVKIHRLLGSWFYPLEFPTLVAPLSALGAVKFRGQAYRVSEVHENCASILGSILGEDTAPIPFLVVRGAGHAPVNGRYAYVAVEADRPKYKQVGGNSIIYFSSGVWRLNDEENMQQRKYDGAQNDTPTPPNQWVQVDPNYGAAPKLSEGTWRDIHEGDIVTIEKRHEDFDWSGCPVNDAGRLRFSPSSWTITVQRVQGDWFYPAEFETLIAPLAALGTVNLMGKAHRISDLCSGSKVRRQKTDVSKAKIMGGYDEEWCESDVQKFKCAICLLVARTAMVHECGSDLFCEGCWEKCMAKDSKCPVCREDGASIVPAHFARRCIGNLMIKCPNGCGQTFHLYDKENHLQDMCSWQKGVVHDETGPADEENKEICSACSIS</sequence>